<dbReference type="Pfam" id="PF19289">
    <property type="entry name" value="PmbA_TldD_3rd"/>
    <property type="match status" value="1"/>
</dbReference>
<reference evidence="7 8" key="1">
    <citation type="submission" date="2018-01" db="EMBL/GenBank/DDBJ databases">
        <title>Draft genome sequence of Jishengella sp. NA12.</title>
        <authorList>
            <person name="Sahin N."/>
            <person name="Ay H."/>
            <person name="Saygin H."/>
        </authorList>
    </citation>
    <scope>NUCLEOTIDE SEQUENCE [LARGE SCALE GENOMIC DNA]</scope>
    <source>
        <strain evidence="7 8">NA12</strain>
    </source>
</reference>
<sequence>MDHALPRRPVPVTAPATPVVEPGFDTLPVDDLADAALRRARHSGASYADVRLRRVRALRERVRDGRPEGSQESVETGIGVRVLVDGTWGFAAGVELSPAGVAALATRACELARTLRPLRGAPVRLAPEPVPAPAVWESPCEVDPFGVPAAERSALLAGWCGLLRDGGASLAEAYLQVFRESTVYHDSDGRRIRQRRTWLHPMVFGFRIDTGDGTFEAMRTLGPPAARGWEYLTGTGWDWAGELTRMPDLLAEKAAAPRVEPGEYDLVIDPTNLWLTIHETVGHATELDRMLGREAAFAGSSFVRPDDVGTLRYGSLAMTVIADRTTPHALATVGYDDDGVATRSWPLVTDGVLVGVQHDRQTAGAAGLDRSTGCAYAESYRHLPVQRMPNVSLCPAPDGPDTDELISRVRDGLYVVGDNSFSIDMARVNFQFTAQRFYRIRDGRLAGQVRDAAYTGTTLDFWRSLEAVGGPQSWLLSGAGQCGKAQPLQIAAAGHGCPSALFRGVRVTDTSTEVTG</sequence>
<keyword evidence="2" id="KW-0645">Protease</keyword>
<proteinExistence type="inferred from homology"/>
<accession>A0A2W2FFX7</accession>
<comment type="similarity">
    <text evidence="1">Belongs to the peptidase U62 family.</text>
</comment>
<comment type="caution">
    <text evidence="7">The sequence shown here is derived from an EMBL/GenBank/DDBJ whole genome shotgun (WGS) entry which is preliminary data.</text>
</comment>
<dbReference type="Proteomes" id="UP000248924">
    <property type="component" value="Unassembled WGS sequence"/>
</dbReference>
<evidence type="ECO:0000256" key="2">
    <source>
        <dbReference type="ARBA" id="ARBA00022670"/>
    </source>
</evidence>
<keyword evidence="4" id="KW-0482">Metalloprotease</keyword>
<dbReference type="InterPro" id="IPR051463">
    <property type="entry name" value="Peptidase_U62_metallo"/>
</dbReference>
<dbReference type="InterPro" id="IPR045569">
    <property type="entry name" value="Metalloprtase-TldD/E_C"/>
</dbReference>
<gene>
    <name evidence="7" type="ORF">C1I95_00020</name>
</gene>
<dbReference type="GO" id="GO:0008237">
    <property type="term" value="F:metallopeptidase activity"/>
    <property type="evidence" value="ECO:0007669"/>
    <property type="project" value="UniProtKB-KW"/>
</dbReference>
<dbReference type="InterPro" id="IPR035068">
    <property type="entry name" value="TldD/PmbA_N"/>
</dbReference>
<evidence type="ECO:0000313" key="7">
    <source>
        <dbReference type="EMBL" id="PZG24350.1"/>
    </source>
</evidence>
<organism evidence="7 8">
    <name type="scientific">Micromonospora craterilacus</name>
    <dbReference type="NCBI Taxonomy" id="1655439"/>
    <lineage>
        <taxon>Bacteria</taxon>
        <taxon>Bacillati</taxon>
        <taxon>Actinomycetota</taxon>
        <taxon>Actinomycetes</taxon>
        <taxon>Micromonosporales</taxon>
        <taxon>Micromonosporaceae</taxon>
        <taxon>Micromonospora</taxon>
    </lineage>
</organism>
<dbReference type="PANTHER" id="PTHR30624">
    <property type="entry name" value="UNCHARACTERIZED PROTEIN TLDD AND PMBA"/>
    <property type="match status" value="1"/>
</dbReference>
<evidence type="ECO:0000259" key="6">
    <source>
        <dbReference type="Pfam" id="PF19289"/>
    </source>
</evidence>
<dbReference type="OrthoDB" id="9803213at2"/>
<dbReference type="RefSeq" id="WP_111211636.1">
    <property type="nucleotide sequence ID" value="NZ_POTY01000001.1"/>
</dbReference>
<evidence type="ECO:0000256" key="4">
    <source>
        <dbReference type="ARBA" id="ARBA00023049"/>
    </source>
</evidence>
<keyword evidence="3" id="KW-0378">Hydrolase</keyword>
<protein>
    <submittedName>
        <fullName evidence="7">Peptidase C69</fullName>
    </submittedName>
</protein>
<dbReference type="Pfam" id="PF01523">
    <property type="entry name" value="PmbA_TldD_1st"/>
    <property type="match status" value="1"/>
</dbReference>
<name>A0A2W2FFX7_9ACTN</name>
<evidence type="ECO:0000259" key="5">
    <source>
        <dbReference type="Pfam" id="PF01523"/>
    </source>
</evidence>
<keyword evidence="8" id="KW-1185">Reference proteome</keyword>
<evidence type="ECO:0000313" key="8">
    <source>
        <dbReference type="Proteomes" id="UP000248924"/>
    </source>
</evidence>
<dbReference type="Gene3D" id="3.30.2290.10">
    <property type="entry name" value="PmbA/TldD superfamily"/>
    <property type="match status" value="1"/>
</dbReference>
<dbReference type="PANTHER" id="PTHR30624:SF10">
    <property type="entry name" value="CONSERVED PROTEIN"/>
    <property type="match status" value="1"/>
</dbReference>
<dbReference type="FunFam" id="3.30.2290.10:FF:000003">
    <property type="entry name" value="Zinc-dependent protease, TldD/PmbA family"/>
    <property type="match status" value="1"/>
</dbReference>
<dbReference type="GO" id="GO:0006508">
    <property type="term" value="P:proteolysis"/>
    <property type="evidence" value="ECO:0007669"/>
    <property type="project" value="UniProtKB-KW"/>
</dbReference>
<dbReference type="GO" id="GO:0005829">
    <property type="term" value="C:cytosol"/>
    <property type="evidence" value="ECO:0007669"/>
    <property type="project" value="TreeGrafter"/>
</dbReference>
<feature type="domain" description="Metalloprotease TldD/E C-terminal" evidence="6">
    <location>
        <begin position="261"/>
        <end position="508"/>
    </location>
</feature>
<evidence type="ECO:0000256" key="3">
    <source>
        <dbReference type="ARBA" id="ARBA00022801"/>
    </source>
</evidence>
<dbReference type="InterPro" id="IPR002510">
    <property type="entry name" value="Metalloprtase-TldD/E_N"/>
</dbReference>
<dbReference type="EMBL" id="POTY01000001">
    <property type="protein sequence ID" value="PZG24350.1"/>
    <property type="molecule type" value="Genomic_DNA"/>
</dbReference>
<dbReference type="SUPFAM" id="SSF111283">
    <property type="entry name" value="Putative modulator of DNA gyrase, PmbA/TldD"/>
    <property type="match status" value="1"/>
</dbReference>
<evidence type="ECO:0000256" key="1">
    <source>
        <dbReference type="ARBA" id="ARBA00005836"/>
    </source>
</evidence>
<feature type="domain" description="Metalloprotease TldD/E N-terminal" evidence="5">
    <location>
        <begin position="48"/>
        <end position="112"/>
    </location>
</feature>
<dbReference type="AlphaFoldDB" id="A0A2W2FFX7"/>
<dbReference type="InterPro" id="IPR036059">
    <property type="entry name" value="TldD/PmbA_sf"/>
</dbReference>